<evidence type="ECO:0000256" key="1">
    <source>
        <dbReference type="ARBA" id="ARBA00022723"/>
    </source>
</evidence>
<protein>
    <submittedName>
        <fullName evidence="4">Aldolase</fullName>
    </submittedName>
</protein>
<feature type="domain" description="Class II aldolase/adducin N-terminal" evidence="3">
    <location>
        <begin position="10"/>
        <end position="186"/>
    </location>
</feature>
<dbReference type="AlphaFoldDB" id="A0A1B2DJZ5"/>
<dbReference type="GO" id="GO:0005829">
    <property type="term" value="C:cytosol"/>
    <property type="evidence" value="ECO:0007669"/>
    <property type="project" value="TreeGrafter"/>
</dbReference>
<dbReference type="SUPFAM" id="SSF53639">
    <property type="entry name" value="AraD/HMP-PK domain-like"/>
    <property type="match status" value="2"/>
</dbReference>
<evidence type="ECO:0000259" key="3">
    <source>
        <dbReference type="SMART" id="SM01007"/>
    </source>
</evidence>
<dbReference type="GO" id="GO:0016832">
    <property type="term" value="F:aldehyde-lyase activity"/>
    <property type="evidence" value="ECO:0007669"/>
    <property type="project" value="TreeGrafter"/>
</dbReference>
<dbReference type="InterPro" id="IPR001303">
    <property type="entry name" value="Aldolase_II/adducin_N"/>
</dbReference>
<reference evidence="4" key="1">
    <citation type="submission" date="2016-08" db="EMBL/GenBank/DDBJ databases">
        <title>Complete Genome Seqeunce of Paenibacillus sp. BIHB 4019 from tea rhizoplane.</title>
        <authorList>
            <person name="Thakur R."/>
            <person name="Swarnkar M.K."/>
            <person name="Gulati A."/>
        </authorList>
    </citation>
    <scope>NUCLEOTIDE SEQUENCE [LARGE SCALE GENOMIC DNA]</scope>
    <source>
        <strain evidence="4">BIHB4019</strain>
    </source>
</reference>
<dbReference type="SMART" id="SM01007">
    <property type="entry name" value="Aldolase_II"/>
    <property type="match status" value="2"/>
</dbReference>
<dbReference type="GO" id="GO:0046872">
    <property type="term" value="F:metal ion binding"/>
    <property type="evidence" value="ECO:0007669"/>
    <property type="project" value="UniProtKB-KW"/>
</dbReference>
<organism evidence="4">
    <name type="scientific">Paenibacillus sp. BIHB 4019</name>
    <dbReference type="NCBI Taxonomy" id="1870819"/>
    <lineage>
        <taxon>Bacteria</taxon>
        <taxon>Bacillati</taxon>
        <taxon>Bacillota</taxon>
        <taxon>Bacilli</taxon>
        <taxon>Bacillales</taxon>
        <taxon>Paenibacillaceae</taxon>
        <taxon>Paenibacillus</taxon>
    </lineage>
</organism>
<proteinExistence type="predicted"/>
<dbReference type="InterPro" id="IPR050197">
    <property type="entry name" value="Aldolase_class_II_sugar_metab"/>
</dbReference>
<name>A0A1B2DJZ5_9BACL</name>
<dbReference type="RefSeq" id="WP_099519199.1">
    <property type="nucleotide sequence ID" value="NZ_CP016808.1"/>
</dbReference>
<feature type="domain" description="Class II aldolase/adducin N-terminal" evidence="3">
    <location>
        <begin position="227"/>
        <end position="400"/>
    </location>
</feature>
<keyword evidence="1" id="KW-0479">Metal-binding</keyword>
<dbReference type="GO" id="GO:0019323">
    <property type="term" value="P:pentose catabolic process"/>
    <property type="evidence" value="ECO:0007669"/>
    <property type="project" value="TreeGrafter"/>
</dbReference>
<evidence type="ECO:0000256" key="2">
    <source>
        <dbReference type="ARBA" id="ARBA00023239"/>
    </source>
</evidence>
<evidence type="ECO:0000313" key="4">
    <source>
        <dbReference type="EMBL" id="ANY68033.1"/>
    </source>
</evidence>
<dbReference type="PANTHER" id="PTHR22789:SF0">
    <property type="entry name" value="3-OXO-TETRONATE 4-PHOSPHATE DECARBOXYLASE-RELATED"/>
    <property type="match status" value="1"/>
</dbReference>
<dbReference type="EMBL" id="CP016808">
    <property type="protein sequence ID" value="ANY68033.1"/>
    <property type="molecule type" value="Genomic_DNA"/>
</dbReference>
<dbReference type="Gene3D" id="3.40.225.10">
    <property type="entry name" value="Class II aldolase/adducin N-terminal domain"/>
    <property type="match status" value="2"/>
</dbReference>
<sequence length="427" mass="47970">MEFTLLHPSDQLVMMMERIYGYGMTTTSGGNLSILDDNGDLWITPAGIDKGELTRQDIVCVKADGTIAGNHRPSSEYPFHQMIYRRRPEIRAVVHAHPPALVAFSMVRKVPNVRLLPNDYLICGEVGMAKYGLPGSAELGENIADVFSEGLNTIMLENHGVVVGGRDLFEAFQRFETLEYCARMEIQANRIGTPVTLRGEQLADTREVLLEEFVPDFYSSEEKEARREMCKLIKRSYDQRLFTSTQGTFSHRVGENSFIITPYDQDRKYVEPADLVRIDGGKKEAGKVPSRSVQFHQHIYETQPHVNSVIIAHPPNIMAFAVTEELLDSRTIPESYILLRNIPKLPHGDLYTKPQEAAQLFQENTPIVIAKNDCVIVTGQSLLNAFDRLEVAEYSAKATISAKNIGAIVHMEQSRIAELEQAFGLKE</sequence>
<dbReference type="InterPro" id="IPR036409">
    <property type="entry name" value="Aldolase_II/adducin_N_sf"/>
</dbReference>
<dbReference type="Pfam" id="PF00596">
    <property type="entry name" value="Aldolase_II"/>
    <property type="match status" value="2"/>
</dbReference>
<dbReference type="PANTHER" id="PTHR22789">
    <property type="entry name" value="FUCULOSE PHOSPHATE ALDOLASE"/>
    <property type="match status" value="1"/>
</dbReference>
<keyword evidence="2" id="KW-0456">Lyase</keyword>
<accession>A0A1B2DJZ5</accession>
<gene>
    <name evidence="4" type="ORF">BBD42_17295</name>
</gene>